<dbReference type="Proteomes" id="UP000659654">
    <property type="component" value="Unassembled WGS sequence"/>
</dbReference>
<evidence type="ECO:0000313" key="8">
    <source>
        <dbReference type="Proteomes" id="UP000095284"/>
    </source>
</evidence>
<dbReference type="eggNOG" id="ENOG502SY9V">
    <property type="taxonomic scope" value="Eukaryota"/>
</dbReference>
<dbReference type="SMART" id="SM01381">
    <property type="entry name" value="7TM_GPCR_Srsx"/>
    <property type="match status" value="1"/>
</dbReference>
<reference evidence="10" key="1">
    <citation type="submission" date="2016-11" db="UniProtKB">
        <authorList>
            <consortium name="WormBaseParasite"/>
        </authorList>
    </citation>
    <scope>IDENTIFICATION</scope>
</reference>
<dbReference type="Proteomes" id="UP000095284">
    <property type="component" value="Unplaced"/>
</dbReference>
<feature type="transmembrane region" description="Helical" evidence="5">
    <location>
        <begin position="6"/>
        <end position="27"/>
    </location>
</feature>
<evidence type="ECO:0000313" key="10">
    <source>
        <dbReference type="WBParaSite" id="BXY_0628400.1"/>
    </source>
</evidence>
<dbReference type="CDD" id="cd00637">
    <property type="entry name" value="7tm_classA_rhodopsin-like"/>
    <property type="match status" value="1"/>
</dbReference>
<dbReference type="Gene3D" id="1.20.1070.10">
    <property type="entry name" value="Rhodopsin 7-helix transmembrane proteins"/>
    <property type="match status" value="1"/>
</dbReference>
<reference evidence="7" key="2">
    <citation type="submission" date="2020-09" db="EMBL/GenBank/DDBJ databases">
        <authorList>
            <person name="Kikuchi T."/>
        </authorList>
    </citation>
    <scope>NUCLEOTIDE SEQUENCE</scope>
    <source>
        <strain evidence="7">Ka4C1</strain>
    </source>
</reference>
<evidence type="ECO:0000256" key="4">
    <source>
        <dbReference type="ARBA" id="ARBA00023136"/>
    </source>
</evidence>
<protein>
    <submittedName>
        <fullName evidence="7">(pine wood nematode) hypothetical protein</fullName>
    </submittedName>
    <submittedName>
        <fullName evidence="10">G_PROTEIN_RECEP_F1_2 domain-containing protein</fullName>
    </submittedName>
</protein>
<feature type="transmembrane region" description="Helical" evidence="5">
    <location>
        <begin position="84"/>
        <end position="106"/>
    </location>
</feature>
<dbReference type="InterPro" id="IPR019424">
    <property type="entry name" value="7TM_GPCR_Srsx"/>
</dbReference>
<dbReference type="SUPFAM" id="SSF81321">
    <property type="entry name" value="Family A G protein-coupled receptor-like"/>
    <property type="match status" value="1"/>
</dbReference>
<dbReference type="InterPro" id="IPR047130">
    <property type="entry name" value="7TM_GPCR_Srsx_nematod"/>
</dbReference>
<dbReference type="GO" id="GO:0004930">
    <property type="term" value="F:G protein-coupled receptor activity"/>
    <property type="evidence" value="ECO:0007669"/>
    <property type="project" value="InterPro"/>
</dbReference>
<keyword evidence="9" id="KW-1185">Reference proteome</keyword>
<feature type="transmembrane region" description="Helical" evidence="5">
    <location>
        <begin position="48"/>
        <end position="72"/>
    </location>
</feature>
<sequence length="191" mass="21683">MDPFNIYTVYVLPGVALVILFCIIGVFGNLNILWATFRKRQLRSSCNIFIAFNAFADVLHQSGHFLFAFFYFSGNAFDTAENVFYTYIPTLFGSTLGLSVMLAIAFDRLFCIVYPIRYNNPDPTYIFTLQINCGWPIHIGIASSYFAYFALSKEYRAAFLEQLSFLTCKRIPRSKTNSSLVKPATISSNTL</sequence>
<evidence type="ECO:0000313" key="9">
    <source>
        <dbReference type="Proteomes" id="UP000659654"/>
    </source>
</evidence>
<dbReference type="PROSITE" id="PS50262">
    <property type="entry name" value="G_PROTEIN_RECEP_F1_2"/>
    <property type="match status" value="1"/>
</dbReference>
<organism evidence="8 10">
    <name type="scientific">Bursaphelenchus xylophilus</name>
    <name type="common">Pinewood nematode worm</name>
    <name type="synonym">Aphelenchoides xylophilus</name>
    <dbReference type="NCBI Taxonomy" id="6326"/>
    <lineage>
        <taxon>Eukaryota</taxon>
        <taxon>Metazoa</taxon>
        <taxon>Ecdysozoa</taxon>
        <taxon>Nematoda</taxon>
        <taxon>Chromadorea</taxon>
        <taxon>Rhabditida</taxon>
        <taxon>Tylenchina</taxon>
        <taxon>Tylenchomorpha</taxon>
        <taxon>Aphelenchoidea</taxon>
        <taxon>Aphelenchoididae</taxon>
        <taxon>Bursaphelenchus</taxon>
    </lineage>
</organism>
<gene>
    <name evidence="7" type="ORF">BXYJ_LOCUS7096</name>
</gene>
<evidence type="ECO:0000313" key="7">
    <source>
        <dbReference type="EMBL" id="CAD5222128.1"/>
    </source>
</evidence>
<comment type="subcellular location">
    <subcellularLocation>
        <location evidence="1">Membrane</location>
    </subcellularLocation>
</comment>
<evidence type="ECO:0000256" key="3">
    <source>
        <dbReference type="ARBA" id="ARBA00022989"/>
    </source>
</evidence>
<keyword evidence="2 5" id="KW-0812">Transmembrane</keyword>
<keyword evidence="3 5" id="KW-1133">Transmembrane helix</keyword>
<name>A0A1I7RZW1_BURXY</name>
<dbReference type="Proteomes" id="UP000582659">
    <property type="component" value="Unassembled WGS sequence"/>
</dbReference>
<dbReference type="PANTHER" id="PTHR23360">
    <property type="entry name" value="G-PROTEIN COUPLED RECEPTORS FAMILY 1 PROFILE DOMAIN-CONTAINING PROTEIN-RELATED"/>
    <property type="match status" value="1"/>
</dbReference>
<dbReference type="InterPro" id="IPR000276">
    <property type="entry name" value="GPCR_Rhodpsn"/>
</dbReference>
<evidence type="ECO:0000259" key="6">
    <source>
        <dbReference type="PROSITE" id="PS50262"/>
    </source>
</evidence>
<keyword evidence="4 5" id="KW-0472">Membrane</keyword>
<dbReference type="AlphaFoldDB" id="A0A1I7RZW1"/>
<dbReference type="EMBL" id="CAJFDI010000003">
    <property type="protein sequence ID" value="CAD5222128.1"/>
    <property type="molecule type" value="Genomic_DNA"/>
</dbReference>
<proteinExistence type="predicted"/>
<dbReference type="SMR" id="A0A1I7RZW1"/>
<dbReference type="Pfam" id="PF10320">
    <property type="entry name" value="7TM_GPCR_Srsx"/>
    <property type="match status" value="1"/>
</dbReference>
<feature type="domain" description="G-protein coupled receptors family 1 profile" evidence="6">
    <location>
        <begin position="28"/>
        <end position="191"/>
    </location>
</feature>
<dbReference type="GO" id="GO:0016020">
    <property type="term" value="C:membrane"/>
    <property type="evidence" value="ECO:0007669"/>
    <property type="project" value="UniProtKB-SubCell"/>
</dbReference>
<evidence type="ECO:0000256" key="1">
    <source>
        <dbReference type="ARBA" id="ARBA00004370"/>
    </source>
</evidence>
<dbReference type="WBParaSite" id="BXY_0628400.1">
    <property type="protein sequence ID" value="BXY_0628400.1"/>
    <property type="gene ID" value="BXY_0628400"/>
</dbReference>
<dbReference type="OrthoDB" id="5820127at2759"/>
<evidence type="ECO:0000256" key="2">
    <source>
        <dbReference type="ARBA" id="ARBA00022692"/>
    </source>
</evidence>
<dbReference type="EMBL" id="CAJFCV020000003">
    <property type="protein sequence ID" value="CAG9109190.1"/>
    <property type="molecule type" value="Genomic_DNA"/>
</dbReference>
<accession>A0A1I7RZW1</accession>
<dbReference type="InterPro" id="IPR017452">
    <property type="entry name" value="GPCR_Rhodpsn_7TM"/>
</dbReference>
<evidence type="ECO:0000256" key="5">
    <source>
        <dbReference type="SAM" id="Phobius"/>
    </source>
</evidence>
<dbReference type="PANTHER" id="PTHR23360:SF5">
    <property type="entry name" value="G-PROTEIN COUPLED RECEPTORS FAMILY 1 PROFILE DOMAIN-CONTAINING PROTEIN"/>
    <property type="match status" value="1"/>
</dbReference>